<dbReference type="PANTHER" id="PTHR12899:SF3">
    <property type="entry name" value="LARGE RIBOSOMAL SUBUNIT PROTEIN UL18M"/>
    <property type="match status" value="1"/>
</dbReference>
<dbReference type="CDD" id="cd00432">
    <property type="entry name" value="Ribosomal_L18_L5e"/>
    <property type="match status" value="1"/>
</dbReference>
<gene>
    <name evidence="7" type="primary">rplR</name>
    <name evidence="8" type="ORF">ING2E5B_0698</name>
</gene>
<keyword evidence="4 7" id="KW-0689">Ribosomal protein</keyword>
<evidence type="ECO:0000256" key="3">
    <source>
        <dbReference type="ARBA" id="ARBA00022884"/>
    </source>
</evidence>
<keyword evidence="9" id="KW-1185">Reference proteome</keyword>
<keyword evidence="5 7" id="KW-0687">Ribonucleoprotein</keyword>
<dbReference type="Proteomes" id="UP000032417">
    <property type="component" value="Chromosome 1"/>
</dbReference>
<organism evidence="8 9">
    <name type="scientific">Fermentimonas caenicola</name>
    <dbReference type="NCBI Taxonomy" id="1562970"/>
    <lineage>
        <taxon>Bacteria</taxon>
        <taxon>Pseudomonadati</taxon>
        <taxon>Bacteroidota</taxon>
        <taxon>Bacteroidia</taxon>
        <taxon>Bacteroidales</taxon>
        <taxon>Dysgonomonadaceae</taxon>
        <taxon>Fermentimonas</taxon>
    </lineage>
</organism>
<dbReference type="SUPFAM" id="SSF53137">
    <property type="entry name" value="Translational machinery components"/>
    <property type="match status" value="1"/>
</dbReference>
<dbReference type="NCBIfam" id="TIGR00060">
    <property type="entry name" value="L18_bact"/>
    <property type="match status" value="1"/>
</dbReference>
<evidence type="ECO:0000256" key="7">
    <source>
        <dbReference type="HAMAP-Rule" id="MF_01337"/>
    </source>
</evidence>
<evidence type="ECO:0000256" key="4">
    <source>
        <dbReference type="ARBA" id="ARBA00022980"/>
    </source>
</evidence>
<evidence type="ECO:0000256" key="6">
    <source>
        <dbReference type="ARBA" id="ARBA00035197"/>
    </source>
</evidence>
<evidence type="ECO:0000256" key="1">
    <source>
        <dbReference type="ARBA" id="ARBA00007116"/>
    </source>
</evidence>
<reference evidence="8 9" key="1">
    <citation type="submission" date="2014-08" db="EMBL/GenBank/DDBJ databases">
        <authorList>
            <person name="Wibberg D."/>
        </authorList>
    </citation>
    <scope>NUCLEOTIDE SEQUENCE [LARGE SCALE GENOMIC DNA]</scope>
    <source>
        <strain evidence="9">ING2-E5B</strain>
    </source>
</reference>
<dbReference type="Gene3D" id="3.30.420.100">
    <property type="match status" value="1"/>
</dbReference>
<dbReference type="HAMAP" id="MF_01337_B">
    <property type="entry name" value="Ribosomal_uL18_B"/>
    <property type="match status" value="1"/>
</dbReference>
<proteinExistence type="inferred from homology"/>
<comment type="similarity">
    <text evidence="1 7">Belongs to the universal ribosomal protein uL18 family.</text>
</comment>
<dbReference type="STRING" id="1562970.ING2E5B_0698"/>
<keyword evidence="2 7" id="KW-0699">rRNA-binding</keyword>
<dbReference type="GO" id="GO:0003735">
    <property type="term" value="F:structural constituent of ribosome"/>
    <property type="evidence" value="ECO:0007669"/>
    <property type="project" value="InterPro"/>
</dbReference>
<comment type="subunit">
    <text evidence="7">Part of the 50S ribosomal subunit; part of the 5S rRNA/L5/L18/L25 subcomplex. Contacts the 5S and 23S rRNAs.</text>
</comment>
<dbReference type="PANTHER" id="PTHR12899">
    <property type="entry name" value="39S RIBOSOMAL PROTEIN L18, MITOCHONDRIAL"/>
    <property type="match status" value="1"/>
</dbReference>
<evidence type="ECO:0000313" key="9">
    <source>
        <dbReference type="Proteomes" id="UP000032417"/>
    </source>
</evidence>
<dbReference type="InterPro" id="IPR005484">
    <property type="entry name" value="Ribosomal_uL18_bac/plant/anim"/>
</dbReference>
<dbReference type="FunFam" id="3.30.420.100:FF:000003">
    <property type="entry name" value="50S ribosomal protein L18"/>
    <property type="match status" value="1"/>
</dbReference>
<comment type="function">
    <text evidence="7">This is one of the proteins that bind and probably mediate the attachment of the 5S RNA into the large ribosomal subunit, where it forms part of the central protuberance.</text>
</comment>
<accession>A0A098BXT4</accession>
<dbReference type="AlphaFoldDB" id="A0A098BXT4"/>
<dbReference type="EMBL" id="LN515532">
    <property type="protein sequence ID" value="CEA15465.1"/>
    <property type="molecule type" value="Genomic_DNA"/>
</dbReference>
<protein>
    <recommendedName>
        <fullName evidence="6 7">Large ribosomal subunit protein uL18</fullName>
    </recommendedName>
</protein>
<dbReference type="InterPro" id="IPR004389">
    <property type="entry name" value="Ribosomal_uL18_bac-type"/>
</dbReference>
<dbReference type="GO" id="GO:0006412">
    <property type="term" value="P:translation"/>
    <property type="evidence" value="ECO:0007669"/>
    <property type="project" value="UniProtKB-UniRule"/>
</dbReference>
<dbReference type="GO" id="GO:0008097">
    <property type="term" value="F:5S rRNA binding"/>
    <property type="evidence" value="ECO:0007669"/>
    <property type="project" value="TreeGrafter"/>
</dbReference>
<dbReference type="KEGG" id="pbt:ING2E5B_0698"/>
<dbReference type="HOGENOM" id="CLU_098841_0_1_10"/>
<dbReference type="InterPro" id="IPR057268">
    <property type="entry name" value="Ribosomal_L18"/>
</dbReference>
<sequence length="114" mass="12679">MITKNERRLKIKTRVRGKVSGSPERPRLSVYRSNKQIYAQVIDDISGTTLASASSLKIQDKLPKKEMAAKVGEMIAQNAKEAGIETVAFDRNGYLYHGRIKELADAARKGGLKF</sequence>
<evidence type="ECO:0000256" key="2">
    <source>
        <dbReference type="ARBA" id="ARBA00022730"/>
    </source>
</evidence>
<dbReference type="Pfam" id="PF00861">
    <property type="entry name" value="Ribosomal_L18p"/>
    <property type="match status" value="1"/>
</dbReference>
<name>A0A098BXT4_9BACT</name>
<dbReference type="OrthoDB" id="9810939at2"/>
<keyword evidence="3 7" id="KW-0694">RNA-binding</keyword>
<evidence type="ECO:0000256" key="5">
    <source>
        <dbReference type="ARBA" id="ARBA00023274"/>
    </source>
</evidence>
<dbReference type="GO" id="GO:0022625">
    <property type="term" value="C:cytosolic large ribosomal subunit"/>
    <property type="evidence" value="ECO:0007669"/>
    <property type="project" value="TreeGrafter"/>
</dbReference>
<dbReference type="PATRIC" id="fig|1562970.3.peg.697"/>
<evidence type="ECO:0000313" key="8">
    <source>
        <dbReference type="EMBL" id="CEA15465.1"/>
    </source>
</evidence>